<dbReference type="GO" id="GO:0046872">
    <property type="term" value="F:metal ion binding"/>
    <property type="evidence" value="ECO:0007669"/>
    <property type="project" value="UniProtKB-KW"/>
</dbReference>
<dbReference type="Proteomes" id="UP000201169">
    <property type="component" value="Chromosome"/>
</dbReference>
<evidence type="ECO:0000256" key="2">
    <source>
        <dbReference type="ARBA" id="ARBA00022598"/>
    </source>
</evidence>
<dbReference type="InterPro" id="IPR022926">
    <property type="entry name" value="NH(3)-dep_NAD(+)_synth"/>
</dbReference>
<feature type="binding site" evidence="8">
    <location>
        <position position="136"/>
    </location>
    <ligand>
        <name>Mg(2+)</name>
        <dbReference type="ChEBI" id="CHEBI:18420"/>
    </ligand>
</feature>
<dbReference type="RefSeq" id="WP_094325051.1">
    <property type="nucleotide sequence ID" value="NZ_CP022347.1"/>
</dbReference>
<dbReference type="GO" id="GO:0009435">
    <property type="term" value="P:NAD+ biosynthetic process"/>
    <property type="evidence" value="ECO:0007669"/>
    <property type="project" value="UniProtKB-UniRule"/>
</dbReference>
<sequence length="248" mass="27981">MRDYKKIELFLCDFIKNECEKAGAKGVVLGISGGIDSALVAVLAKKALNDNVFALLMPTNSSNQTNLEDALKLCKDLNIQYEILNISKSLDELYLLSKNLDKIRKGNLAARLRMALLYDYSALKSYLVIGTSNKSELKLGYGTIYGDLAHAFNPIGDLYKSEIFDFAAYLNLPASFIEKEPSADLYENQSDEKEFGFSYKEIDKLLMAMERGDELAEFSEDLKEMVQTRMSKNAFKQRLPKIAKLDEF</sequence>
<comment type="pathway">
    <text evidence="8">Cofactor biosynthesis; NAD(+) biosynthesis; NAD(+) from deamido-NAD(+) (ammonia route): step 1/1.</text>
</comment>
<dbReference type="InterPro" id="IPR022310">
    <property type="entry name" value="NAD/GMP_synthase"/>
</dbReference>
<keyword evidence="13" id="KW-1185">Reference proteome</keyword>
<dbReference type="GO" id="GO:0003952">
    <property type="term" value="F:NAD+ synthase (glutamine-hydrolyzing) activity"/>
    <property type="evidence" value="ECO:0007669"/>
    <property type="project" value="InterPro"/>
</dbReference>
<evidence type="ECO:0000256" key="3">
    <source>
        <dbReference type="ARBA" id="ARBA00022723"/>
    </source>
</evidence>
<dbReference type="GO" id="GO:0008795">
    <property type="term" value="F:NAD+ synthase activity"/>
    <property type="evidence" value="ECO:0007669"/>
    <property type="project" value="UniProtKB-UniRule"/>
</dbReference>
<comment type="catalytic activity">
    <reaction evidence="8 10">
        <text>deamido-NAD(+) + NH4(+) + ATP = AMP + diphosphate + NAD(+) + H(+)</text>
        <dbReference type="Rhea" id="RHEA:21188"/>
        <dbReference type="ChEBI" id="CHEBI:15378"/>
        <dbReference type="ChEBI" id="CHEBI:28938"/>
        <dbReference type="ChEBI" id="CHEBI:30616"/>
        <dbReference type="ChEBI" id="CHEBI:33019"/>
        <dbReference type="ChEBI" id="CHEBI:57540"/>
        <dbReference type="ChEBI" id="CHEBI:58437"/>
        <dbReference type="ChEBI" id="CHEBI:456215"/>
        <dbReference type="EC" id="6.3.1.5"/>
    </reaction>
</comment>
<dbReference type="Pfam" id="PF02540">
    <property type="entry name" value="NAD_synthase"/>
    <property type="match status" value="1"/>
</dbReference>
<dbReference type="OrthoDB" id="9799210at2"/>
<evidence type="ECO:0000256" key="1">
    <source>
        <dbReference type="ARBA" id="ARBA00005859"/>
    </source>
</evidence>
<dbReference type="GO" id="GO:0005524">
    <property type="term" value="F:ATP binding"/>
    <property type="evidence" value="ECO:0007669"/>
    <property type="project" value="UniProtKB-UniRule"/>
</dbReference>
<dbReference type="CDD" id="cd00553">
    <property type="entry name" value="NAD_synthase"/>
    <property type="match status" value="1"/>
</dbReference>
<keyword evidence="6 8" id="KW-0460">Magnesium</keyword>
<feature type="binding site" evidence="8">
    <location>
        <position position="36"/>
    </location>
    <ligand>
        <name>Mg(2+)</name>
        <dbReference type="ChEBI" id="CHEBI:18420"/>
    </ligand>
</feature>
<evidence type="ECO:0000256" key="9">
    <source>
        <dbReference type="RuleBase" id="RU003811"/>
    </source>
</evidence>
<evidence type="ECO:0000259" key="11">
    <source>
        <dbReference type="Pfam" id="PF02540"/>
    </source>
</evidence>
<reference evidence="12 13" key="1">
    <citation type="submission" date="2017-07" db="EMBL/GenBank/DDBJ databases">
        <title>Analysis of two Campylobacter avium genomes and identification of a novel hippuricase gene.</title>
        <authorList>
            <person name="Miller W.G."/>
            <person name="Chapman M.H."/>
            <person name="Yee E."/>
            <person name="Revez J."/>
            <person name="Bono J.L."/>
            <person name="Rossi M."/>
        </authorList>
    </citation>
    <scope>NUCLEOTIDE SEQUENCE [LARGE SCALE GENOMIC DNA]</scope>
    <source>
        <strain evidence="12 13">LMG 24591</strain>
    </source>
</reference>
<evidence type="ECO:0000256" key="7">
    <source>
        <dbReference type="ARBA" id="ARBA00023027"/>
    </source>
</evidence>
<dbReference type="NCBIfam" id="TIGR00552">
    <property type="entry name" value="nadE"/>
    <property type="match status" value="1"/>
</dbReference>
<dbReference type="AlphaFoldDB" id="A0A222MW71"/>
<gene>
    <name evidence="8 12" type="primary">nadE</name>
    <name evidence="12" type="ORF">CAV_0618</name>
</gene>
<comment type="caution">
    <text evidence="8">Lacks conserved residue(s) required for the propagation of feature annotation.</text>
</comment>
<keyword evidence="7 8" id="KW-0520">NAD</keyword>
<evidence type="ECO:0000313" key="13">
    <source>
        <dbReference type="Proteomes" id="UP000201169"/>
    </source>
</evidence>
<dbReference type="KEGG" id="cavi:CAV_0618"/>
<dbReference type="EC" id="6.3.1.5" evidence="8 10"/>
<feature type="binding site" evidence="8">
    <location>
        <position position="160"/>
    </location>
    <ligand>
        <name>ATP</name>
        <dbReference type="ChEBI" id="CHEBI:30616"/>
    </ligand>
</feature>
<keyword evidence="4 8" id="KW-0547">Nucleotide-binding</keyword>
<evidence type="ECO:0000256" key="6">
    <source>
        <dbReference type="ARBA" id="ARBA00022842"/>
    </source>
</evidence>
<dbReference type="NCBIfam" id="NF010587">
    <property type="entry name" value="PRK13980.1"/>
    <property type="match status" value="1"/>
</dbReference>
<accession>A0A222MW71</accession>
<dbReference type="InterPro" id="IPR014729">
    <property type="entry name" value="Rossmann-like_a/b/a_fold"/>
</dbReference>
<organism evidence="12 13">
    <name type="scientific">Campylobacter avium LMG 24591</name>
    <dbReference type="NCBI Taxonomy" id="522484"/>
    <lineage>
        <taxon>Bacteria</taxon>
        <taxon>Pseudomonadati</taxon>
        <taxon>Campylobacterota</taxon>
        <taxon>Epsilonproteobacteria</taxon>
        <taxon>Campylobacterales</taxon>
        <taxon>Campylobacteraceae</taxon>
        <taxon>Campylobacter</taxon>
    </lineage>
</organism>
<feature type="binding site" evidence="8">
    <location>
        <begin position="30"/>
        <end position="37"/>
    </location>
    <ligand>
        <name>ATP</name>
        <dbReference type="ChEBI" id="CHEBI:30616"/>
    </ligand>
</feature>
<dbReference type="InterPro" id="IPR003694">
    <property type="entry name" value="NAD_synthase"/>
</dbReference>
<proteinExistence type="inferred from homology"/>
<keyword evidence="3 8" id="KW-0479">Metal-binding</keyword>
<evidence type="ECO:0000256" key="8">
    <source>
        <dbReference type="HAMAP-Rule" id="MF_00193"/>
    </source>
</evidence>
<comment type="similarity">
    <text evidence="1 8 9">Belongs to the NAD synthetase family.</text>
</comment>
<dbReference type="UniPathway" id="UPA00253">
    <property type="reaction ID" value="UER00333"/>
</dbReference>
<keyword evidence="2 8" id="KW-0436">Ligase</keyword>
<comment type="subunit">
    <text evidence="8">Homodimer.</text>
</comment>
<evidence type="ECO:0000256" key="5">
    <source>
        <dbReference type="ARBA" id="ARBA00022840"/>
    </source>
</evidence>
<name>A0A222MW71_9BACT</name>
<feature type="binding site" evidence="8">
    <location>
        <position position="182"/>
    </location>
    <ligand>
        <name>ATP</name>
        <dbReference type="ChEBI" id="CHEBI:30616"/>
    </ligand>
</feature>
<dbReference type="PANTHER" id="PTHR23090:SF9">
    <property type="entry name" value="GLUTAMINE-DEPENDENT NAD(+) SYNTHETASE"/>
    <property type="match status" value="1"/>
</dbReference>
<evidence type="ECO:0000256" key="10">
    <source>
        <dbReference type="RuleBase" id="RU003812"/>
    </source>
</evidence>
<dbReference type="HAMAP" id="MF_00193">
    <property type="entry name" value="NadE_ammonia_dep"/>
    <property type="match status" value="1"/>
</dbReference>
<dbReference type="SUPFAM" id="SSF52402">
    <property type="entry name" value="Adenine nucleotide alpha hydrolases-like"/>
    <property type="match status" value="1"/>
</dbReference>
<feature type="binding site" description="in other chain" evidence="8">
    <location>
        <position position="111"/>
    </location>
    <ligand>
        <name>deamido-NAD(+)</name>
        <dbReference type="ChEBI" id="CHEBI:58437"/>
        <note>ligand shared between two neighboring subunits</note>
    </ligand>
</feature>
<feature type="binding site" evidence="8">
    <location>
        <position position="131"/>
    </location>
    <ligand>
        <name>ATP</name>
        <dbReference type="ChEBI" id="CHEBI:30616"/>
    </ligand>
</feature>
<keyword evidence="5 8" id="KW-0067">ATP-binding</keyword>
<protein>
    <recommendedName>
        <fullName evidence="8 10">NH(3)-dependent NAD(+) synthetase</fullName>
        <ecNumber evidence="8 10">6.3.1.5</ecNumber>
    </recommendedName>
</protein>
<dbReference type="FunFam" id="3.40.50.620:FF:000106">
    <property type="entry name" value="Glutamine-dependent NAD(+) synthetase"/>
    <property type="match status" value="1"/>
</dbReference>
<dbReference type="GO" id="GO:0005737">
    <property type="term" value="C:cytoplasm"/>
    <property type="evidence" value="ECO:0007669"/>
    <property type="project" value="InterPro"/>
</dbReference>
<comment type="function">
    <text evidence="8">Catalyzes the ATP-dependent amidation of deamido-NAD to form NAD. Uses ammonia as a nitrogen source.</text>
</comment>
<feature type="domain" description="NAD/GMP synthase" evidence="11">
    <location>
        <begin position="11"/>
        <end position="240"/>
    </location>
</feature>
<dbReference type="Gene3D" id="3.40.50.620">
    <property type="entry name" value="HUPs"/>
    <property type="match status" value="1"/>
</dbReference>
<dbReference type="PANTHER" id="PTHR23090">
    <property type="entry name" value="NH 3 /GLUTAMINE-DEPENDENT NAD + SYNTHETASE"/>
    <property type="match status" value="1"/>
</dbReference>
<dbReference type="EMBL" id="CP022347">
    <property type="protein sequence ID" value="ASQ30284.1"/>
    <property type="molecule type" value="Genomic_DNA"/>
</dbReference>
<evidence type="ECO:0000313" key="12">
    <source>
        <dbReference type="EMBL" id="ASQ30284.1"/>
    </source>
</evidence>
<dbReference type="GO" id="GO:0004359">
    <property type="term" value="F:glutaminase activity"/>
    <property type="evidence" value="ECO:0007669"/>
    <property type="project" value="InterPro"/>
</dbReference>
<evidence type="ECO:0000256" key="4">
    <source>
        <dbReference type="ARBA" id="ARBA00022741"/>
    </source>
</evidence>